<evidence type="ECO:0000256" key="1">
    <source>
        <dbReference type="ARBA" id="ARBA00022448"/>
    </source>
</evidence>
<comment type="cofactor">
    <cofactor evidence="6">
        <name>Mg(2+)</name>
        <dbReference type="ChEBI" id="CHEBI:18420"/>
    </cofactor>
    <text evidence="6">Binds 1 Mg(2+) ion per trimer.</text>
</comment>
<organism evidence="8 9">
    <name type="scientific">Clostridium fallax</name>
    <dbReference type="NCBI Taxonomy" id="1533"/>
    <lineage>
        <taxon>Bacteria</taxon>
        <taxon>Bacillati</taxon>
        <taxon>Bacillota</taxon>
        <taxon>Clostridia</taxon>
        <taxon>Eubacteriales</taxon>
        <taxon>Clostridiaceae</taxon>
        <taxon>Clostridium</taxon>
    </lineage>
</organism>
<evidence type="ECO:0000256" key="2">
    <source>
        <dbReference type="ARBA" id="ARBA00022597"/>
    </source>
</evidence>
<keyword evidence="6" id="KW-0479">Metal-binding</keyword>
<keyword evidence="1" id="KW-0813">Transport</keyword>
<dbReference type="SUPFAM" id="SSF46973">
    <property type="entry name" value="Enzyme IIa from lactose specific PTS, IIa-lac"/>
    <property type="match status" value="1"/>
</dbReference>
<dbReference type="PANTHER" id="PTHR34382:SF10">
    <property type="entry name" value="PTS SYSTEM OLIGO-BETA-MANNOSIDE-SPECIFIC EIIA COMPONENT"/>
    <property type="match status" value="1"/>
</dbReference>
<dbReference type="GO" id="GO:0046872">
    <property type="term" value="F:metal ion binding"/>
    <property type="evidence" value="ECO:0007669"/>
    <property type="project" value="UniProtKB-KW"/>
</dbReference>
<dbReference type="GO" id="GO:0016740">
    <property type="term" value="F:transferase activity"/>
    <property type="evidence" value="ECO:0007669"/>
    <property type="project" value="UniProtKB-KW"/>
</dbReference>
<dbReference type="InterPro" id="IPR003188">
    <property type="entry name" value="PTS_IIA_lac/cel"/>
</dbReference>
<keyword evidence="3" id="KW-0808">Transferase</keyword>
<keyword evidence="4" id="KW-0598">Phosphotransferase system</keyword>
<dbReference type="OrthoDB" id="389577at2"/>
<dbReference type="STRING" id="1533.SAMN05443638_12732"/>
<evidence type="ECO:0000256" key="5">
    <source>
        <dbReference type="PIRSR" id="PIRSR000699-1"/>
    </source>
</evidence>
<keyword evidence="2" id="KW-0762">Sugar transport</keyword>
<dbReference type="GO" id="GO:0009401">
    <property type="term" value="P:phosphoenolpyruvate-dependent sugar phosphotransferase system"/>
    <property type="evidence" value="ECO:0007669"/>
    <property type="project" value="UniProtKB-KW"/>
</dbReference>
<protein>
    <submittedName>
        <fullName evidence="8">PTS system, cellobiose-specific IIA component</fullName>
    </submittedName>
</protein>
<feature type="active site" description="Tele-phosphohistidine intermediate" evidence="5">
    <location>
        <position position="76"/>
    </location>
</feature>
<evidence type="ECO:0000313" key="8">
    <source>
        <dbReference type="EMBL" id="SHF04732.1"/>
    </source>
</evidence>
<feature type="binding site" evidence="6">
    <location>
        <position position="79"/>
    </location>
    <ligand>
        <name>Mg(2+)</name>
        <dbReference type="ChEBI" id="CHEBI:18420"/>
        <note>ligand shared between all trimeric partners</note>
    </ligand>
</feature>
<evidence type="ECO:0000256" key="7">
    <source>
        <dbReference type="PROSITE-ProRule" id="PRU00418"/>
    </source>
</evidence>
<dbReference type="Pfam" id="PF02255">
    <property type="entry name" value="PTS_IIA"/>
    <property type="match status" value="1"/>
</dbReference>
<proteinExistence type="predicted"/>
<evidence type="ECO:0000256" key="6">
    <source>
        <dbReference type="PIRSR" id="PIRSR000699-2"/>
    </source>
</evidence>
<accession>A0A1M4YGT6</accession>
<evidence type="ECO:0000313" key="9">
    <source>
        <dbReference type="Proteomes" id="UP000184035"/>
    </source>
</evidence>
<dbReference type="Proteomes" id="UP000184035">
    <property type="component" value="Unassembled WGS sequence"/>
</dbReference>
<evidence type="ECO:0000256" key="3">
    <source>
        <dbReference type="ARBA" id="ARBA00022679"/>
    </source>
</evidence>
<dbReference type="EMBL" id="FQVM01000027">
    <property type="protein sequence ID" value="SHF04732.1"/>
    <property type="molecule type" value="Genomic_DNA"/>
</dbReference>
<gene>
    <name evidence="8" type="ORF">SAMN05443638_12732</name>
</gene>
<name>A0A1M4YGT6_9CLOT</name>
<keyword evidence="9" id="KW-1185">Reference proteome</keyword>
<evidence type="ECO:0000256" key="4">
    <source>
        <dbReference type="ARBA" id="ARBA00022683"/>
    </source>
</evidence>
<reference evidence="8 9" key="1">
    <citation type="submission" date="2016-11" db="EMBL/GenBank/DDBJ databases">
        <authorList>
            <person name="Jaros S."/>
            <person name="Januszkiewicz K."/>
            <person name="Wedrychowicz H."/>
        </authorList>
    </citation>
    <scope>NUCLEOTIDE SEQUENCE [LARGE SCALE GENOMIC DNA]</scope>
    <source>
        <strain evidence="8 9">DSM 2631</strain>
    </source>
</reference>
<dbReference type="InterPro" id="IPR036542">
    <property type="entry name" value="PTS_IIA_lac/cel_sf"/>
</dbReference>
<dbReference type="PROSITE" id="PS51095">
    <property type="entry name" value="PTS_EIIA_TYPE_3"/>
    <property type="match status" value="1"/>
</dbReference>
<feature type="modified residue" description="Phosphohistidine; by HPr" evidence="7">
    <location>
        <position position="76"/>
    </location>
</feature>
<dbReference type="PIRSF" id="PIRSF000699">
    <property type="entry name" value="PTS_IILac_III"/>
    <property type="match status" value="1"/>
</dbReference>
<dbReference type="PANTHER" id="PTHR34382">
    <property type="entry name" value="PTS SYSTEM N,N'-DIACETYLCHITOBIOSE-SPECIFIC EIIA COMPONENT"/>
    <property type="match status" value="1"/>
</dbReference>
<dbReference type="Gene3D" id="1.20.58.80">
    <property type="entry name" value="Phosphotransferase system, lactose/cellobiose-type IIA subunit"/>
    <property type="match status" value="1"/>
</dbReference>
<dbReference type="AlphaFoldDB" id="A0A1M4YGT6"/>
<sequence length="107" mass="11887">MGELELICFQIISASGMARSSYIEAIQKSKDGNFNDAKKSIKEGENFFREGHNAHSKLIQQETSGKGCIPNLLLLHAEDQLMAAETCKILANELIDAYKRIVTLESK</sequence>
<dbReference type="RefSeq" id="WP_072897241.1">
    <property type="nucleotide sequence ID" value="NZ_FQVM01000027.1"/>
</dbReference>
<keyword evidence="6" id="KW-0460">Magnesium</keyword>